<accession>A0AAD3TVK9</accession>
<gene>
    <name evidence="2" type="ORF">CspeluHIS016_0402870</name>
</gene>
<dbReference type="EMBL" id="BTCM01000004">
    <property type="protein sequence ID" value="GMK57453.1"/>
    <property type="molecule type" value="Genomic_DNA"/>
</dbReference>
<keyword evidence="3" id="KW-1185">Reference proteome</keyword>
<sequence length="498" mass="55642">MPMLDTPAYPHLLDAIISHSSPPALQSLAHTCRTLYTRLIPRLYRHVTLRTSRFRGEIVSALPPFTHLRTLRPCSEPPSHLSYTHILDLCAAYGYGRPQAFPSLRIIRHPLAYRTWPMPRFLLPKHPVSGRLPPRIVSNGGEWMPPERWERVQDGVYIAYLHLTHARWHEEHDVPGLYIGPPEGTRRLVLRLAWDPAYPRVRYADIVFGEVAMHADIVVVFEPVCVDPSQAKHVVAKSVAGYGTGESGDRTGVSSRRRRRSLSRSPSPSRPAKRARRPSTSSPPPVHTGHAHAPTTTESEMPDTYHDPLRAHGLFGSLCYALMNRAIEQGVAVCFVGVDACMRHELFLPPTEPSGAEPSREEPSARFQEDKGDSEDEEDGVGKGDKGNTGKEGREDTVAAARIMLETILDSVLVLPEEFGWDCMTAWQSMACGERWFDGQVATGLRRHFRFESAETWRSEGEGGQLRALESGNIAWEENEERVRAAAGVTEGIVPRFA</sequence>
<name>A0AAD3TVK9_9TREE</name>
<dbReference type="Proteomes" id="UP001222932">
    <property type="component" value="Unassembled WGS sequence"/>
</dbReference>
<comment type="caution">
    <text evidence="2">The sequence shown here is derived from an EMBL/GenBank/DDBJ whole genome shotgun (WGS) entry which is preliminary data.</text>
</comment>
<feature type="region of interest" description="Disordered" evidence="1">
    <location>
        <begin position="349"/>
        <end position="395"/>
    </location>
</feature>
<dbReference type="AlphaFoldDB" id="A0AAD3TVK9"/>
<evidence type="ECO:0000313" key="2">
    <source>
        <dbReference type="EMBL" id="GMK57453.1"/>
    </source>
</evidence>
<reference evidence="2" key="1">
    <citation type="journal article" date="2023" name="BMC Genomics">
        <title>Chromosome-level genome assemblies of Cutaneotrichosporon spp. (Trichosporonales, Basidiomycota) reveal imbalanced evolution between nucleotide sequences and chromosome synteny.</title>
        <authorList>
            <person name="Kobayashi Y."/>
            <person name="Kayamori A."/>
            <person name="Aoki K."/>
            <person name="Shiwa Y."/>
            <person name="Matsutani M."/>
            <person name="Fujita N."/>
            <person name="Sugita T."/>
            <person name="Iwasaki W."/>
            <person name="Tanaka N."/>
            <person name="Takashima M."/>
        </authorList>
    </citation>
    <scope>NUCLEOTIDE SEQUENCE</scope>
    <source>
        <strain evidence="2">HIS016</strain>
    </source>
</reference>
<proteinExistence type="predicted"/>
<organism evidence="2 3">
    <name type="scientific">Cutaneotrichosporon spelunceum</name>
    <dbReference type="NCBI Taxonomy" id="1672016"/>
    <lineage>
        <taxon>Eukaryota</taxon>
        <taxon>Fungi</taxon>
        <taxon>Dikarya</taxon>
        <taxon>Basidiomycota</taxon>
        <taxon>Agaricomycotina</taxon>
        <taxon>Tremellomycetes</taxon>
        <taxon>Trichosporonales</taxon>
        <taxon>Trichosporonaceae</taxon>
        <taxon>Cutaneotrichosporon</taxon>
    </lineage>
</organism>
<feature type="compositionally biased region" description="Basic and acidic residues" evidence="1">
    <location>
        <begin position="380"/>
        <end position="395"/>
    </location>
</feature>
<reference evidence="2" key="2">
    <citation type="submission" date="2023-06" db="EMBL/GenBank/DDBJ databases">
        <authorList>
            <person name="Kobayashi Y."/>
            <person name="Kayamori A."/>
            <person name="Aoki K."/>
            <person name="Shiwa Y."/>
            <person name="Fujita N."/>
            <person name="Sugita T."/>
            <person name="Iwasaki W."/>
            <person name="Tanaka N."/>
            <person name="Takashima M."/>
        </authorList>
    </citation>
    <scope>NUCLEOTIDE SEQUENCE</scope>
    <source>
        <strain evidence="2">HIS016</strain>
    </source>
</reference>
<feature type="region of interest" description="Disordered" evidence="1">
    <location>
        <begin position="241"/>
        <end position="305"/>
    </location>
</feature>
<feature type="compositionally biased region" description="Basic and acidic residues" evidence="1">
    <location>
        <begin position="358"/>
        <end position="371"/>
    </location>
</feature>
<protein>
    <submittedName>
        <fullName evidence="2">Uncharacterized protein</fullName>
    </submittedName>
</protein>
<evidence type="ECO:0000256" key="1">
    <source>
        <dbReference type="SAM" id="MobiDB-lite"/>
    </source>
</evidence>
<evidence type="ECO:0000313" key="3">
    <source>
        <dbReference type="Proteomes" id="UP001222932"/>
    </source>
</evidence>